<dbReference type="AlphaFoldDB" id="A0A3D8RUP2"/>
<feature type="region of interest" description="Disordered" evidence="1">
    <location>
        <begin position="1"/>
        <end position="37"/>
    </location>
</feature>
<evidence type="ECO:0000313" key="2">
    <source>
        <dbReference type="EMBL" id="RDW77574.1"/>
    </source>
</evidence>
<comment type="caution">
    <text evidence="2">The sequence shown here is derived from an EMBL/GenBank/DDBJ whole genome shotgun (WGS) entry which is preliminary data.</text>
</comment>
<sequence length="94" mass="9890">MRPIKQCESRGPGLWVGGGPGRTPGVSRSPGPAHSSAENLRLRLVGQQRMAEEPLQALDALFPGASSAICPGEAAYRRWTAAEHGHVLGAEMSC</sequence>
<feature type="compositionally biased region" description="Low complexity" evidence="1">
    <location>
        <begin position="23"/>
        <end position="32"/>
    </location>
</feature>
<proteinExistence type="predicted"/>
<keyword evidence="3" id="KW-1185">Reference proteome</keyword>
<dbReference type="Proteomes" id="UP000256645">
    <property type="component" value="Unassembled WGS sequence"/>
</dbReference>
<organism evidence="2 3">
    <name type="scientific">Coleophoma cylindrospora</name>
    <dbReference type="NCBI Taxonomy" id="1849047"/>
    <lineage>
        <taxon>Eukaryota</taxon>
        <taxon>Fungi</taxon>
        <taxon>Dikarya</taxon>
        <taxon>Ascomycota</taxon>
        <taxon>Pezizomycotina</taxon>
        <taxon>Leotiomycetes</taxon>
        <taxon>Helotiales</taxon>
        <taxon>Dermateaceae</taxon>
        <taxon>Coleophoma</taxon>
    </lineage>
</organism>
<reference evidence="2 3" key="1">
    <citation type="journal article" date="2018" name="IMA Fungus">
        <title>IMA Genome-F 9: Draft genome sequence of Annulohypoxylon stygium, Aspergillus mulundensis, Berkeleyomyces basicola (syn. Thielaviopsis basicola), Ceratocystis smalleyi, two Cercospora beticola strains, Coleophoma cylindrospora, Fusarium fracticaudum, Phialophora cf. hyalina, and Morchella septimelata.</title>
        <authorList>
            <person name="Wingfield B.D."/>
            <person name="Bills G.F."/>
            <person name="Dong Y."/>
            <person name="Huang W."/>
            <person name="Nel W.J."/>
            <person name="Swalarsk-Parry B.S."/>
            <person name="Vaghefi N."/>
            <person name="Wilken P.M."/>
            <person name="An Z."/>
            <person name="de Beer Z.W."/>
            <person name="De Vos L."/>
            <person name="Chen L."/>
            <person name="Duong T.A."/>
            <person name="Gao Y."/>
            <person name="Hammerbacher A."/>
            <person name="Kikkert J.R."/>
            <person name="Li Y."/>
            <person name="Li H."/>
            <person name="Li K."/>
            <person name="Li Q."/>
            <person name="Liu X."/>
            <person name="Ma X."/>
            <person name="Naidoo K."/>
            <person name="Pethybridge S.J."/>
            <person name="Sun J."/>
            <person name="Steenkamp E.T."/>
            <person name="van der Nest M.A."/>
            <person name="van Wyk S."/>
            <person name="Wingfield M.J."/>
            <person name="Xiong C."/>
            <person name="Yue Q."/>
            <person name="Zhang X."/>
        </authorList>
    </citation>
    <scope>NUCLEOTIDE SEQUENCE [LARGE SCALE GENOMIC DNA]</scope>
    <source>
        <strain evidence="2 3">BP6252</strain>
    </source>
</reference>
<evidence type="ECO:0000313" key="3">
    <source>
        <dbReference type="Proteomes" id="UP000256645"/>
    </source>
</evidence>
<evidence type="ECO:0000256" key="1">
    <source>
        <dbReference type="SAM" id="MobiDB-lite"/>
    </source>
</evidence>
<accession>A0A3D8RUP2</accession>
<gene>
    <name evidence="2" type="ORF">BP6252_05627</name>
</gene>
<dbReference type="EMBL" id="PDLM01000005">
    <property type="protein sequence ID" value="RDW77574.1"/>
    <property type="molecule type" value="Genomic_DNA"/>
</dbReference>
<name>A0A3D8RUP2_9HELO</name>
<protein>
    <submittedName>
        <fullName evidence="2">Uncharacterized protein</fullName>
    </submittedName>
</protein>